<name>R7S7R5_TRAVS</name>
<dbReference type="OrthoDB" id="3133286at2759"/>
<protein>
    <submittedName>
        <fullName evidence="1">Uncharacterized protein</fullName>
    </submittedName>
</protein>
<proteinExistence type="predicted"/>
<gene>
    <name evidence="1" type="ORF">TRAVEDRAFT_136323</name>
</gene>
<sequence length="222" mass="25634">MSRPPTEEEILGVSRTVVDIFDSVGLRCCLFGSAACYLFGVNRTPNDIDIVVFTNDYDQEELKEVLVNGDNDFFFVDSRNPNADYRVLWCSLRPSRRGNPRSCKVDVLIPGNLNLPTVPHRREKIIDDLPVMPLIPLLLLKLQGWEHHRDSNRADQRDKQHVDVGDIGELLEIAVNRNQKITQANLKWMPRSLIRDAQDRVYDFCRAYPNYEDDWEMVGFSV</sequence>
<dbReference type="AlphaFoldDB" id="R7S7R5"/>
<dbReference type="Proteomes" id="UP000054317">
    <property type="component" value="Unassembled WGS sequence"/>
</dbReference>
<dbReference type="SUPFAM" id="SSF81301">
    <property type="entry name" value="Nucleotidyltransferase"/>
    <property type="match status" value="1"/>
</dbReference>
<evidence type="ECO:0000313" key="1">
    <source>
        <dbReference type="EMBL" id="EIW52078.1"/>
    </source>
</evidence>
<evidence type="ECO:0000313" key="2">
    <source>
        <dbReference type="Proteomes" id="UP000054317"/>
    </source>
</evidence>
<keyword evidence="2" id="KW-1185">Reference proteome</keyword>
<dbReference type="KEGG" id="tvs:TRAVEDRAFT_136323"/>
<accession>R7S7R5</accession>
<dbReference type="GeneID" id="19408892"/>
<dbReference type="EMBL" id="JH711797">
    <property type="protein sequence ID" value="EIW52078.1"/>
    <property type="molecule type" value="Genomic_DNA"/>
</dbReference>
<organism evidence="1 2">
    <name type="scientific">Trametes versicolor (strain FP-101664)</name>
    <name type="common">White-rot fungus</name>
    <name type="synonym">Coriolus versicolor</name>
    <dbReference type="NCBI Taxonomy" id="717944"/>
    <lineage>
        <taxon>Eukaryota</taxon>
        <taxon>Fungi</taxon>
        <taxon>Dikarya</taxon>
        <taxon>Basidiomycota</taxon>
        <taxon>Agaricomycotina</taxon>
        <taxon>Agaricomycetes</taxon>
        <taxon>Polyporales</taxon>
        <taxon>Polyporaceae</taxon>
        <taxon>Trametes</taxon>
    </lineage>
</organism>
<dbReference type="Gene3D" id="3.30.460.40">
    <property type="match status" value="1"/>
</dbReference>
<dbReference type="RefSeq" id="XP_008045174.1">
    <property type="nucleotide sequence ID" value="XM_008046983.1"/>
</dbReference>
<dbReference type="InterPro" id="IPR043519">
    <property type="entry name" value="NT_sf"/>
</dbReference>
<dbReference type="OMA" id="YERRCKV"/>
<reference evidence="2" key="1">
    <citation type="journal article" date="2012" name="Science">
        <title>The Paleozoic origin of enzymatic lignin decomposition reconstructed from 31 fungal genomes.</title>
        <authorList>
            <person name="Floudas D."/>
            <person name="Binder M."/>
            <person name="Riley R."/>
            <person name="Barry K."/>
            <person name="Blanchette R.A."/>
            <person name="Henrissat B."/>
            <person name="Martinez A.T."/>
            <person name="Otillar R."/>
            <person name="Spatafora J.W."/>
            <person name="Yadav J.S."/>
            <person name="Aerts A."/>
            <person name="Benoit I."/>
            <person name="Boyd A."/>
            <person name="Carlson A."/>
            <person name="Copeland A."/>
            <person name="Coutinho P.M."/>
            <person name="de Vries R.P."/>
            <person name="Ferreira P."/>
            <person name="Findley K."/>
            <person name="Foster B."/>
            <person name="Gaskell J."/>
            <person name="Glotzer D."/>
            <person name="Gorecki P."/>
            <person name="Heitman J."/>
            <person name="Hesse C."/>
            <person name="Hori C."/>
            <person name="Igarashi K."/>
            <person name="Jurgens J.A."/>
            <person name="Kallen N."/>
            <person name="Kersten P."/>
            <person name="Kohler A."/>
            <person name="Kuees U."/>
            <person name="Kumar T.K.A."/>
            <person name="Kuo A."/>
            <person name="LaButti K."/>
            <person name="Larrondo L.F."/>
            <person name="Lindquist E."/>
            <person name="Ling A."/>
            <person name="Lombard V."/>
            <person name="Lucas S."/>
            <person name="Lundell T."/>
            <person name="Martin R."/>
            <person name="McLaughlin D.J."/>
            <person name="Morgenstern I."/>
            <person name="Morin E."/>
            <person name="Murat C."/>
            <person name="Nagy L.G."/>
            <person name="Nolan M."/>
            <person name="Ohm R.A."/>
            <person name="Patyshakuliyeva A."/>
            <person name="Rokas A."/>
            <person name="Ruiz-Duenas F.J."/>
            <person name="Sabat G."/>
            <person name="Salamov A."/>
            <person name="Samejima M."/>
            <person name="Schmutz J."/>
            <person name="Slot J.C."/>
            <person name="St John F."/>
            <person name="Stenlid J."/>
            <person name="Sun H."/>
            <person name="Sun S."/>
            <person name="Syed K."/>
            <person name="Tsang A."/>
            <person name="Wiebenga A."/>
            <person name="Young D."/>
            <person name="Pisabarro A."/>
            <person name="Eastwood D.C."/>
            <person name="Martin F."/>
            <person name="Cullen D."/>
            <person name="Grigoriev I.V."/>
            <person name="Hibbett D.S."/>
        </authorList>
    </citation>
    <scope>NUCLEOTIDE SEQUENCE [LARGE SCALE GENOMIC DNA]</scope>
    <source>
        <strain evidence="2">FP-101664</strain>
    </source>
</reference>